<gene>
    <name evidence="10" type="ordered locus">Vdis_1832</name>
</gene>
<dbReference type="Pfam" id="PF04412">
    <property type="entry name" value="AcnX"/>
    <property type="match status" value="1"/>
</dbReference>
<proteinExistence type="inferred from homology"/>
<dbReference type="eggNOG" id="arCOG04278">
    <property type="taxonomic scope" value="Archaea"/>
</dbReference>
<dbReference type="Proteomes" id="UP000006681">
    <property type="component" value="Chromosome"/>
</dbReference>
<evidence type="ECO:0000313" key="10">
    <source>
        <dbReference type="EMBL" id="ADN51204.1"/>
    </source>
</evidence>
<comment type="function">
    <text evidence="4">Component of a hydro-lyase that catalyzes the dehydration of mevalonate 5-phosphate (MVA5P) to form trans-anhydromevalonate 5-phosphate (tAHMP). Involved in the archaeal mevalonate (MVA) pathway, which provides fundamental precursors for isoprenoid biosynthesis, such as isopentenyl diphosphate (IPP) and dimethylallyl diphosphate (DMAPP).</text>
</comment>
<evidence type="ECO:0000256" key="6">
    <source>
        <dbReference type="ARBA" id="ARBA00046520"/>
    </source>
</evidence>
<evidence type="ECO:0000256" key="2">
    <source>
        <dbReference type="ARBA" id="ARBA00023239"/>
    </source>
</evidence>
<evidence type="ECO:0000256" key="5">
    <source>
        <dbReference type="ARBA" id="ARBA00046333"/>
    </source>
</evidence>
<dbReference type="GeneID" id="9752777"/>
<accession>E1QV13</accession>
<dbReference type="PANTHER" id="PTHR36577:SF3">
    <property type="entry name" value="DUF521 DOMAIN PROTEIN (AFU_ORTHOLOGUE AFUA_6G00490)"/>
    <property type="match status" value="1"/>
</dbReference>
<dbReference type="OrthoDB" id="25253at2157"/>
<keyword evidence="2" id="KW-0456">Lyase</keyword>
<dbReference type="RefSeq" id="WP_013336929.1">
    <property type="nucleotide sequence ID" value="NC_014537.1"/>
</dbReference>
<evidence type="ECO:0000256" key="7">
    <source>
        <dbReference type="ARBA" id="ARBA00047176"/>
    </source>
</evidence>
<evidence type="ECO:0000313" key="11">
    <source>
        <dbReference type="Proteomes" id="UP000006681"/>
    </source>
</evidence>
<evidence type="ECO:0000256" key="4">
    <source>
        <dbReference type="ARBA" id="ARBA00045299"/>
    </source>
</evidence>
<dbReference type="InterPro" id="IPR007506">
    <property type="entry name" value="PMDh-L-like_dom"/>
</dbReference>
<comment type="catalytic activity">
    <reaction evidence="3">
        <text>(R)-5-phosphomevalonate = (2E)-3-methyl-5-phosphooxypent-2-enoate + H2O</text>
        <dbReference type="Rhea" id="RHEA:78975"/>
        <dbReference type="ChEBI" id="CHEBI:15377"/>
        <dbReference type="ChEBI" id="CHEBI:58146"/>
        <dbReference type="ChEBI" id="CHEBI:229665"/>
        <dbReference type="EC" id="4.2.1.182"/>
    </reaction>
    <physiologicalReaction direction="left-to-right" evidence="3">
        <dbReference type="Rhea" id="RHEA:78976"/>
    </physiologicalReaction>
</comment>
<evidence type="ECO:0000256" key="1">
    <source>
        <dbReference type="ARBA" id="ARBA00023004"/>
    </source>
</evidence>
<keyword evidence="11" id="KW-1185">Reference proteome</keyword>
<reference evidence="11" key="2">
    <citation type="journal article" date="2010" name="Stand. Genomic Sci.">
        <title>Complete genome sequence of Vulcanisaeta distributa type strain (IC-017T).</title>
        <authorList>
            <person name="Mavromatis K."/>
            <person name="Sikorski J."/>
            <person name="Pabst E."/>
            <person name="Teshima H."/>
            <person name="Lapidus A."/>
            <person name="Lucas S."/>
            <person name="Nolan M."/>
            <person name="Glavina Del Rio T."/>
            <person name="Cheng J."/>
            <person name="Bruce D."/>
            <person name="Goodwin L."/>
            <person name="Pitluck S."/>
            <person name="Liolios K."/>
            <person name="Ivanova N."/>
            <person name="Mikhailova N."/>
            <person name="Pati A."/>
            <person name="Chen A."/>
            <person name="Palaniappan K."/>
            <person name="Land M."/>
            <person name="Hauser L."/>
            <person name="Chang Y."/>
            <person name="Jeffries C."/>
            <person name="Rohde M."/>
            <person name="Spring S."/>
            <person name="Goker M."/>
            <person name="Wirth R."/>
            <person name="Woyke T."/>
            <person name="Bristow J."/>
            <person name="Eisen J."/>
            <person name="Markowitz V."/>
            <person name="Hugenholtz P."/>
            <person name="Klenk H."/>
            <person name="Kyrpides N."/>
        </authorList>
    </citation>
    <scope>NUCLEOTIDE SEQUENCE [LARGE SCALE GENOMIC DNA]</scope>
    <source>
        <strain evidence="11">DSM 14429 / JCM 11212 / NBRC 100878 / IC-017</strain>
    </source>
</reference>
<feature type="domain" description="Phosphomevalonate dehydratase large subunit-like" evidence="9">
    <location>
        <begin position="1"/>
        <end position="390"/>
    </location>
</feature>
<evidence type="ECO:0000259" key="9">
    <source>
        <dbReference type="Pfam" id="PF04412"/>
    </source>
</evidence>
<organism evidence="10 11">
    <name type="scientific">Vulcanisaeta distributa (strain DSM 14429 / JCM 11212 / NBRC 100878 / IC-017)</name>
    <dbReference type="NCBI Taxonomy" id="572478"/>
    <lineage>
        <taxon>Archaea</taxon>
        <taxon>Thermoproteota</taxon>
        <taxon>Thermoprotei</taxon>
        <taxon>Thermoproteales</taxon>
        <taxon>Thermoproteaceae</taxon>
        <taxon>Vulcanisaeta</taxon>
    </lineage>
</organism>
<name>E1QV13_VULDI</name>
<keyword evidence="1" id="KW-0408">Iron</keyword>
<protein>
    <recommendedName>
        <fullName evidence="8">Phosphomevalonate dehydratase large subunit</fullName>
        <ecNumber evidence="7">4.2.1.182</ecNumber>
    </recommendedName>
</protein>
<dbReference type="HOGENOM" id="CLU_018825_0_0_2"/>
<dbReference type="STRING" id="572478.Vdis_1832"/>
<dbReference type="KEGG" id="vdi:Vdis_1832"/>
<comment type="similarity">
    <text evidence="5">Belongs to the AcnX type II large subunit family.</text>
</comment>
<evidence type="ECO:0000256" key="3">
    <source>
        <dbReference type="ARBA" id="ARBA00045120"/>
    </source>
</evidence>
<dbReference type="GO" id="GO:0016829">
    <property type="term" value="F:lyase activity"/>
    <property type="evidence" value="ECO:0007669"/>
    <property type="project" value="UniProtKB-KW"/>
</dbReference>
<dbReference type="EMBL" id="CP002100">
    <property type="protein sequence ID" value="ADN51204.1"/>
    <property type="molecule type" value="Genomic_DNA"/>
</dbReference>
<comment type="subunit">
    <text evidence="6">Heterodimer composed of a large subunit (PMDh-L) and a small subunit (PMDh-S).</text>
</comment>
<dbReference type="EC" id="4.2.1.182" evidence="7"/>
<reference evidence="10 11" key="1">
    <citation type="journal article" date="2010" name="Stand. Genomic Sci.">
        <title>Complete genome sequence of Vulcanisaeta distributa type strain (IC-017).</title>
        <authorList>
            <person name="Mavromatis K."/>
            <person name="Sikorski J."/>
            <person name="Pabst E."/>
            <person name="Teshima H."/>
            <person name="Lapidus A."/>
            <person name="Lucas S."/>
            <person name="Nolan M."/>
            <person name="Glavina Del Rio T."/>
            <person name="Cheng J.F."/>
            <person name="Bruce D."/>
            <person name="Goodwin L."/>
            <person name="Pitluck S."/>
            <person name="Liolios K."/>
            <person name="Ivanova N."/>
            <person name="Mikhailova N."/>
            <person name="Pati A."/>
            <person name="Chen A."/>
            <person name="Palaniappan K."/>
            <person name="Land M."/>
            <person name="Hauser L."/>
            <person name="Chang Y.J."/>
            <person name="Jeffries C.D."/>
            <person name="Rohde M."/>
            <person name="Spring S."/>
            <person name="Goker M."/>
            <person name="Wirth R."/>
            <person name="Woyke T."/>
            <person name="Bristow J."/>
            <person name="Eisen J.A."/>
            <person name="Markowitz V."/>
            <person name="Hugenholtz P."/>
            <person name="Klenk H.P."/>
            <person name="Kyrpides N.C."/>
        </authorList>
    </citation>
    <scope>NUCLEOTIDE SEQUENCE [LARGE SCALE GENOMIC DNA]</scope>
    <source>
        <strain evidence="11">DSM 14429 / JCM 11212 / NBRC 100878 / IC-017</strain>
    </source>
</reference>
<dbReference type="AlphaFoldDB" id="E1QV13"/>
<dbReference type="PANTHER" id="PTHR36577">
    <property type="entry name" value="DUF521 DOMAIN PROTEIN (AFU_ORTHOLOGUE AFUA_6G00490)"/>
    <property type="match status" value="1"/>
</dbReference>
<evidence type="ECO:0000256" key="8">
    <source>
        <dbReference type="ARBA" id="ARBA00047196"/>
    </source>
</evidence>
<sequence length="397" mass="44336">MYLSRYEEAMLRGDYGDAIARAMQVIVRVGDVLKADKLLDIETAHIAGVSYLTIGDPGLEYLEDLAKSNARFRVFTTVNPVGIDMLNDWGIDKEFIDKQWRIINALKSMGASLWLTCTPYEYLRIRPRTYHAWAESNAVAYVNAIYDAWTEKLPGPFVVLSALVGKVPRYGLYTINGRTPTHIVRVKGNQPITDPLIAGLLGKRIAESVSDGKPYLVAKLGGNAVIKQLLASYATYSPHAFIVIDGITPNYKEYFAMMSRPEVIDIDINDIIKDAKTQARNFDAVFLGCPHYGIDEVLSVVNYVRNRGFKRAKKPIYIATTPFVINSLSQGIINMLKDSNIHLVLTTCPVVSPFLKSVRVNIVATESVKQMYYLPKMVGINYISCDGIECLDLAFDD</sequence>